<comment type="caution">
    <text evidence="2">The sequence shown here is derived from an EMBL/GenBank/DDBJ whole genome shotgun (WGS) entry which is preliminary data.</text>
</comment>
<gene>
    <name evidence="2" type="ORF">FB45DRAFT_895054</name>
</gene>
<dbReference type="AlphaFoldDB" id="A0AAD7CGL1"/>
<reference evidence="2" key="1">
    <citation type="submission" date="2023-03" db="EMBL/GenBank/DDBJ databases">
        <title>Massive genome expansion in bonnet fungi (Mycena s.s.) driven by repeated elements and novel gene families across ecological guilds.</title>
        <authorList>
            <consortium name="Lawrence Berkeley National Laboratory"/>
            <person name="Harder C.B."/>
            <person name="Miyauchi S."/>
            <person name="Viragh M."/>
            <person name="Kuo A."/>
            <person name="Thoen E."/>
            <person name="Andreopoulos B."/>
            <person name="Lu D."/>
            <person name="Skrede I."/>
            <person name="Drula E."/>
            <person name="Henrissat B."/>
            <person name="Morin E."/>
            <person name="Kohler A."/>
            <person name="Barry K."/>
            <person name="LaButti K."/>
            <person name="Morin E."/>
            <person name="Salamov A."/>
            <person name="Lipzen A."/>
            <person name="Mereny Z."/>
            <person name="Hegedus B."/>
            <person name="Baldrian P."/>
            <person name="Stursova M."/>
            <person name="Weitz H."/>
            <person name="Taylor A."/>
            <person name="Grigoriev I.V."/>
            <person name="Nagy L.G."/>
            <person name="Martin F."/>
            <person name="Kauserud H."/>
        </authorList>
    </citation>
    <scope>NUCLEOTIDE SEQUENCE</scope>
    <source>
        <strain evidence="2">9284</strain>
    </source>
</reference>
<name>A0AAD7CGL1_9AGAR</name>
<evidence type="ECO:0000256" key="1">
    <source>
        <dbReference type="SAM" id="MobiDB-lite"/>
    </source>
</evidence>
<organism evidence="2 3">
    <name type="scientific">Roridomyces roridus</name>
    <dbReference type="NCBI Taxonomy" id="1738132"/>
    <lineage>
        <taxon>Eukaryota</taxon>
        <taxon>Fungi</taxon>
        <taxon>Dikarya</taxon>
        <taxon>Basidiomycota</taxon>
        <taxon>Agaricomycotina</taxon>
        <taxon>Agaricomycetes</taxon>
        <taxon>Agaricomycetidae</taxon>
        <taxon>Agaricales</taxon>
        <taxon>Marasmiineae</taxon>
        <taxon>Mycenaceae</taxon>
        <taxon>Roridomyces</taxon>
    </lineage>
</organism>
<evidence type="ECO:0000313" key="2">
    <source>
        <dbReference type="EMBL" id="KAJ7648026.1"/>
    </source>
</evidence>
<accession>A0AAD7CGL1</accession>
<dbReference type="Proteomes" id="UP001221142">
    <property type="component" value="Unassembled WGS sequence"/>
</dbReference>
<dbReference type="EMBL" id="JARKIF010000002">
    <property type="protein sequence ID" value="KAJ7648026.1"/>
    <property type="molecule type" value="Genomic_DNA"/>
</dbReference>
<proteinExistence type="predicted"/>
<sequence length="186" mass="20678">MREYVAGLLLELKDKNKVLHYREFESEEVKSGYCQSQPILYTYAAHLAYLKSLPAGIDYKSANVGALALAALAWERELGFWASGEYVGPTRSQSDHFSQDNWGDCVEERGDKMVKVHRATRPVPSLKLWTPEKWEDVNKLASKYIPADTNKGPGSKAAAKRRSASLASSDTESNGVEEEPAVIIID</sequence>
<evidence type="ECO:0000313" key="3">
    <source>
        <dbReference type="Proteomes" id="UP001221142"/>
    </source>
</evidence>
<feature type="region of interest" description="Disordered" evidence="1">
    <location>
        <begin position="145"/>
        <end position="186"/>
    </location>
</feature>
<protein>
    <submittedName>
        <fullName evidence="2">Uncharacterized protein</fullName>
    </submittedName>
</protein>
<keyword evidence="3" id="KW-1185">Reference proteome</keyword>